<protein>
    <submittedName>
        <fullName evidence="1">Alpha/beta hydrolase</fullName>
    </submittedName>
</protein>
<dbReference type="GO" id="GO:0016787">
    <property type="term" value="F:hydrolase activity"/>
    <property type="evidence" value="ECO:0007669"/>
    <property type="project" value="UniProtKB-KW"/>
</dbReference>
<dbReference type="SUPFAM" id="SSF53474">
    <property type="entry name" value="alpha/beta-Hydrolases"/>
    <property type="match status" value="1"/>
</dbReference>
<proteinExistence type="predicted"/>
<sequence length="373" mass="39977">MRPQERIRTVARALGAVLPHSVEVLSGEAGWNAWSRRGLRQLGEVALDELVVTGMTLAAPPPSVSAEVAGYPGVAEALTAAGLRGAYVEPEPLRVRSIRRRLAGRFAFEELTYTHDPRLPECLTGGGPATAVCNLVRHPGGPRPWLVWVHGAGQGGLSDFAVARIGRIHRTLGYNIAMPIQPGHGPRRDWWPAYPDTDPVVNVAGMMRTVSEVRAVIRWLQPQASTVALAGLSLGSGVAALVAGFEEVDGVALYTPILGLNAMIANHLHRWGGAADDVGAVLGSPEVAALTSVIDPLAMEPTAPPQRRLIVGAWHDQMAMRTPASAMHDRWGGEIYWHQGGHVGHLFSGKVQRVTERFLRAVAGADPDSKEEF</sequence>
<dbReference type="EMBL" id="OY726395">
    <property type="protein sequence ID" value="CAJ1579604.1"/>
    <property type="molecule type" value="Genomic_DNA"/>
</dbReference>
<reference evidence="1 2" key="1">
    <citation type="submission" date="2023-08" db="EMBL/GenBank/DDBJ databases">
        <authorList>
            <person name="Folkvardsen B D."/>
            <person name="Norman A."/>
        </authorList>
    </citation>
    <scope>NUCLEOTIDE SEQUENCE [LARGE SCALE GENOMIC DNA]</scope>
    <source>
        <strain evidence="1 2">Mu0050</strain>
    </source>
</reference>
<gene>
    <name evidence="1" type="ORF">MU0050_000592</name>
</gene>
<keyword evidence="1" id="KW-0378">Hydrolase</keyword>
<dbReference type="InterPro" id="IPR029058">
    <property type="entry name" value="AB_hydrolase_fold"/>
</dbReference>
<name>A0ABN9P103_9MYCO</name>
<accession>A0ABN9P103</accession>
<evidence type="ECO:0000313" key="2">
    <source>
        <dbReference type="Proteomes" id="UP001190466"/>
    </source>
</evidence>
<organism evidence="1 2">
    <name type="scientific">[Mycobacterium] wendilense</name>
    <dbReference type="NCBI Taxonomy" id="3064284"/>
    <lineage>
        <taxon>Bacteria</taxon>
        <taxon>Bacillati</taxon>
        <taxon>Actinomycetota</taxon>
        <taxon>Actinomycetes</taxon>
        <taxon>Mycobacteriales</taxon>
        <taxon>Mycobacteriaceae</taxon>
        <taxon>Mycolicibacter</taxon>
    </lineage>
</organism>
<keyword evidence="2" id="KW-1185">Reference proteome</keyword>
<dbReference type="Gene3D" id="3.40.50.1820">
    <property type="entry name" value="alpha/beta hydrolase"/>
    <property type="match status" value="1"/>
</dbReference>
<dbReference type="Proteomes" id="UP001190466">
    <property type="component" value="Chromosome"/>
</dbReference>
<dbReference type="RefSeq" id="WP_316514127.1">
    <property type="nucleotide sequence ID" value="NZ_OY726395.1"/>
</dbReference>
<evidence type="ECO:0000313" key="1">
    <source>
        <dbReference type="EMBL" id="CAJ1579604.1"/>
    </source>
</evidence>